<evidence type="ECO:0000313" key="2">
    <source>
        <dbReference type="Proteomes" id="UP000236000"/>
    </source>
</evidence>
<accession>A0A2N8HG07</accession>
<protein>
    <submittedName>
        <fullName evidence="1">Uncharacterized protein</fullName>
    </submittedName>
</protein>
<dbReference type="Proteomes" id="UP000236000">
    <property type="component" value="Unassembled WGS sequence"/>
</dbReference>
<comment type="caution">
    <text evidence="1">The sequence shown here is derived from an EMBL/GenBank/DDBJ whole genome shotgun (WGS) entry which is preliminary data.</text>
</comment>
<dbReference type="AlphaFoldDB" id="A0A2N8HG07"/>
<gene>
    <name evidence="1" type="ORF">CXU22_01280</name>
</gene>
<name>A0A2N8HG07_9BACT</name>
<dbReference type="EMBL" id="PJKA01000003">
    <property type="protein sequence ID" value="PNC19673.1"/>
    <property type="molecule type" value="Genomic_DNA"/>
</dbReference>
<sequence>MKIHRSTGRVPSGFSALAGWIAGTAAFFCFSAFVQAEEPVAVPPAAPAPVQEAPEPEAVPDVRVFIMQMQAQITPERIRTFVMPAVGHVNNWLPDRDREQKGAIIATVNEEDMELKRRELEIQILKDKTAKRDEIVALRKQLEEINFYAGLTPEEKRWHDKKNPSDKEAIQSLKEKISLAEKELELIDIKPRRDFEKEEENYVLRMPFDGRLQYQFTLPADEAQAVYLEPSTPIATVCDDSAYYITVSISNPDLTRLDPATLRVDIPLASGGSMSGTFSHKRVEKNPSTGGNILAYFFKLPPAQHDAAHGMIGSNCTARLYYVPNTPVILLDKMALASCPAAKISASWQELLEAVHPEYELILEGESQLIARKK</sequence>
<proteinExistence type="predicted"/>
<evidence type="ECO:0000313" key="1">
    <source>
        <dbReference type="EMBL" id="PNC19673.1"/>
    </source>
</evidence>
<reference evidence="1 2" key="1">
    <citation type="journal article" date="2017" name="BMC Genomics">
        <title>Genome sequencing of 39 Akkermansia muciniphila isolates reveals its population structure, genomic and functional diverisity, and global distribution in mammalian gut microbiotas.</title>
        <authorList>
            <person name="Guo X."/>
            <person name="Li S."/>
            <person name="Zhang J."/>
            <person name="Wu F."/>
            <person name="Li X."/>
            <person name="Wu D."/>
            <person name="Zhang M."/>
            <person name="Ou Z."/>
            <person name="Jie Z."/>
            <person name="Yan Q."/>
            <person name="Li P."/>
            <person name="Yi J."/>
            <person name="Peng Y."/>
        </authorList>
    </citation>
    <scope>NUCLEOTIDE SEQUENCE [LARGE SCALE GENOMIC DNA]</scope>
    <source>
        <strain evidence="1 2">GP24</strain>
    </source>
</reference>
<organism evidence="1 2">
    <name type="scientific">Akkermansia muciniphila</name>
    <dbReference type="NCBI Taxonomy" id="239935"/>
    <lineage>
        <taxon>Bacteria</taxon>
        <taxon>Pseudomonadati</taxon>
        <taxon>Verrucomicrobiota</taxon>
        <taxon>Verrucomicrobiia</taxon>
        <taxon>Verrucomicrobiales</taxon>
        <taxon>Akkermansiaceae</taxon>
        <taxon>Akkermansia</taxon>
    </lineage>
</organism>